<evidence type="ECO:0000313" key="2">
    <source>
        <dbReference type="EMBL" id="NGO49531.1"/>
    </source>
</evidence>
<evidence type="ECO:0000259" key="1">
    <source>
        <dbReference type="Pfam" id="PF00668"/>
    </source>
</evidence>
<comment type="caution">
    <text evidence="2">The sequence shown here is derived from an EMBL/GenBank/DDBJ whole genome shotgun (WGS) entry which is preliminary data.</text>
</comment>
<dbReference type="InterPro" id="IPR010060">
    <property type="entry name" value="NRPS_synth"/>
</dbReference>
<dbReference type="InterPro" id="IPR023213">
    <property type="entry name" value="CAT-like_dom_sf"/>
</dbReference>
<feature type="non-terminal residue" evidence="2">
    <location>
        <position position="1"/>
    </location>
</feature>
<name>A0ABX0EAU6_9ACTN</name>
<proteinExistence type="predicted"/>
<protein>
    <submittedName>
        <fullName evidence="2">Non-ribosomal peptide synthetase</fullName>
    </submittedName>
</protein>
<sequence length="285" mass="30793">EQMNALPDDGFGYGLLRYLNPGTAPVLAGYDRPQIAFNYLGRFDTALEGGQSVESQLGGGADPGMGLAHTLEINAIAHGSAEGVRLDAVWSWPQEVLDRDEVAELADLWVRMLGVLAGHAALPEAGGHSPSDFPLVTLEQEQLDGWAGEGMVVEDVLPLSPLQEGLLFHALFDEDAVDVYNVQLAFDLSGALDAGVLRRSAEVLVGRHASLRACFRERENGEPVQVIAGSVSVPWRVVDLSEYSGAGQGERVARLLEEERAARFDMASAPLMRFLVIRLAPDRHK</sequence>
<reference evidence="2 3" key="1">
    <citation type="submission" date="2020-02" db="EMBL/GenBank/DDBJ databases">
        <title>Whole-genome analyses of novel actinobacteria.</title>
        <authorList>
            <person name="Sahin N."/>
            <person name="Tokatli A."/>
        </authorList>
    </citation>
    <scope>NUCLEOTIDE SEQUENCE [LARGE SCALE GENOMIC DNA]</scope>
    <source>
        <strain evidence="2 3">YC419</strain>
    </source>
</reference>
<feature type="domain" description="Condensation" evidence="1">
    <location>
        <begin position="154"/>
        <end position="284"/>
    </location>
</feature>
<dbReference type="SUPFAM" id="SSF52777">
    <property type="entry name" value="CoA-dependent acyltransferases"/>
    <property type="match status" value="2"/>
</dbReference>
<dbReference type="PANTHER" id="PTHR45398">
    <property type="match status" value="1"/>
</dbReference>
<accession>A0ABX0EAU6</accession>
<feature type="non-terminal residue" evidence="2">
    <location>
        <position position="285"/>
    </location>
</feature>
<dbReference type="Gene3D" id="3.30.559.10">
    <property type="entry name" value="Chloramphenicol acetyltransferase-like domain"/>
    <property type="match status" value="1"/>
</dbReference>
<dbReference type="Gene3D" id="3.30.559.30">
    <property type="entry name" value="Nonribosomal peptide synthetase, condensation domain"/>
    <property type="match status" value="1"/>
</dbReference>
<keyword evidence="3" id="KW-1185">Reference proteome</keyword>
<dbReference type="Proteomes" id="UP001518140">
    <property type="component" value="Unassembled WGS sequence"/>
</dbReference>
<evidence type="ECO:0000313" key="3">
    <source>
        <dbReference type="Proteomes" id="UP001518140"/>
    </source>
</evidence>
<dbReference type="NCBIfam" id="TIGR01720">
    <property type="entry name" value="NRPS-para261"/>
    <property type="match status" value="1"/>
</dbReference>
<dbReference type="EMBL" id="JAAKZX010000493">
    <property type="protein sequence ID" value="NGO49531.1"/>
    <property type="molecule type" value="Genomic_DNA"/>
</dbReference>
<gene>
    <name evidence="2" type="ORF">G6048_48330</name>
</gene>
<dbReference type="PANTHER" id="PTHR45398:SF1">
    <property type="entry name" value="ENZYME, PUTATIVE (JCVI)-RELATED"/>
    <property type="match status" value="1"/>
</dbReference>
<dbReference type="Pfam" id="PF00668">
    <property type="entry name" value="Condensation"/>
    <property type="match status" value="1"/>
</dbReference>
<dbReference type="InterPro" id="IPR001242">
    <property type="entry name" value="Condensation_dom"/>
</dbReference>
<organism evidence="2 3">
    <name type="scientific">Streptomyces ureilyticus</name>
    <dbReference type="NCBI Taxonomy" id="1775131"/>
    <lineage>
        <taxon>Bacteria</taxon>
        <taxon>Bacillati</taxon>
        <taxon>Actinomycetota</taxon>
        <taxon>Actinomycetes</taxon>
        <taxon>Kitasatosporales</taxon>
        <taxon>Streptomycetaceae</taxon>
        <taxon>Streptomyces</taxon>
    </lineage>
</organism>